<evidence type="ECO:0000256" key="1">
    <source>
        <dbReference type="ARBA" id="ARBA00010342"/>
    </source>
</evidence>
<dbReference type="Proteomes" id="UP000025171">
    <property type="component" value="Unassembled WGS sequence"/>
</dbReference>
<evidence type="ECO:0000259" key="8">
    <source>
        <dbReference type="Pfam" id="PF03918"/>
    </source>
</evidence>
<dbReference type="CDD" id="cd16378">
    <property type="entry name" value="CcmH_N"/>
    <property type="match status" value="1"/>
</dbReference>
<evidence type="ECO:0000256" key="2">
    <source>
        <dbReference type="ARBA" id="ARBA00022617"/>
    </source>
</evidence>
<evidence type="ECO:0000313" key="9">
    <source>
        <dbReference type="EMBL" id="KCZ93783.1"/>
    </source>
</evidence>
<dbReference type="InterPro" id="IPR005616">
    <property type="entry name" value="CcmH/CycL/Ccl2/NrfF_N"/>
</dbReference>
<dbReference type="PATRIC" id="fig|1280950.3.peg.74"/>
<dbReference type="Gene3D" id="1.10.8.640">
    <property type="entry name" value="Cytochrome C biogenesis protein"/>
    <property type="match status" value="1"/>
</dbReference>
<accession>A0A059FTJ5</accession>
<evidence type="ECO:0000256" key="3">
    <source>
        <dbReference type="ARBA" id="ARBA00022723"/>
    </source>
</evidence>
<sequence>MRELRCVACENEPISQSSAAIAEDMRARVRVMVGEGATDAEVRDWFESRYGEFVLFRPKGKDLTGLFLWSAPFGFLVIGGLIAYGLTRRRRAGAEPVAPEDA</sequence>
<keyword evidence="7" id="KW-1133">Transmembrane helix</keyword>
<feature type="transmembrane region" description="Helical" evidence="7">
    <location>
        <begin position="66"/>
        <end position="86"/>
    </location>
</feature>
<keyword evidence="7" id="KW-0812">Transmembrane</keyword>
<dbReference type="Pfam" id="PF03918">
    <property type="entry name" value="CcmH"/>
    <property type="match status" value="1"/>
</dbReference>
<keyword evidence="5" id="KW-0201">Cytochrome c-type biogenesis</keyword>
<dbReference type="GO" id="GO:0046872">
    <property type="term" value="F:metal ion binding"/>
    <property type="evidence" value="ECO:0007669"/>
    <property type="project" value="UniProtKB-KW"/>
</dbReference>
<dbReference type="GO" id="GO:0017004">
    <property type="term" value="P:cytochrome complex assembly"/>
    <property type="evidence" value="ECO:0007669"/>
    <property type="project" value="UniProtKB-KW"/>
</dbReference>
<comment type="caution">
    <text evidence="9">The sequence shown here is derived from an EMBL/GenBank/DDBJ whole genome shotgun (WGS) entry which is preliminary data.</text>
</comment>
<protein>
    <recommendedName>
        <fullName evidence="7">Cytochrome c-type biogenesis protein</fullName>
    </recommendedName>
</protein>
<dbReference type="InterPro" id="IPR051263">
    <property type="entry name" value="C-type_cytochrome_biogenesis"/>
</dbReference>
<reference evidence="9 10" key="1">
    <citation type="journal article" date="2014" name="Antonie Van Leeuwenhoek">
        <title>Hyphomonas beringensis sp. nov. and Hyphomonas chukchiensis sp. nov., isolated from surface seawater of the Bering Sea and Chukchi Sea.</title>
        <authorList>
            <person name="Li C."/>
            <person name="Lai Q."/>
            <person name="Li G."/>
            <person name="Dong C."/>
            <person name="Wang J."/>
            <person name="Liao Y."/>
            <person name="Shao Z."/>
        </authorList>
    </citation>
    <scope>NUCLEOTIDE SEQUENCE [LARGE SCALE GENOMIC DNA]</scope>
    <source>
        <strain evidence="9 10">MHS-2</strain>
    </source>
</reference>
<evidence type="ECO:0000256" key="4">
    <source>
        <dbReference type="ARBA" id="ARBA00022729"/>
    </source>
</evidence>
<keyword evidence="6 7" id="KW-0408">Iron</keyword>
<evidence type="ECO:0000256" key="6">
    <source>
        <dbReference type="ARBA" id="ARBA00023004"/>
    </source>
</evidence>
<gene>
    <name evidence="9" type="ORF">HJO_00365</name>
</gene>
<feature type="domain" description="CcmH/CycL/Ccl2/NrfF N-terminal" evidence="8">
    <location>
        <begin position="2"/>
        <end position="95"/>
    </location>
</feature>
<keyword evidence="2 7" id="KW-0349">Heme</keyword>
<evidence type="ECO:0000313" key="10">
    <source>
        <dbReference type="Proteomes" id="UP000025171"/>
    </source>
</evidence>
<keyword evidence="7" id="KW-0472">Membrane</keyword>
<dbReference type="EMBL" id="ARYK01000001">
    <property type="protein sequence ID" value="KCZ93783.1"/>
    <property type="molecule type" value="Genomic_DNA"/>
</dbReference>
<dbReference type="PANTHER" id="PTHR47870:SF1">
    <property type="entry name" value="CYTOCHROME C-TYPE BIOGENESIS PROTEIN CCMH"/>
    <property type="match status" value="1"/>
</dbReference>
<organism evidence="9 10">
    <name type="scientific">Hyphomonas johnsonii MHS-2</name>
    <dbReference type="NCBI Taxonomy" id="1280950"/>
    <lineage>
        <taxon>Bacteria</taxon>
        <taxon>Pseudomonadati</taxon>
        <taxon>Pseudomonadota</taxon>
        <taxon>Alphaproteobacteria</taxon>
        <taxon>Hyphomonadales</taxon>
        <taxon>Hyphomonadaceae</taxon>
        <taxon>Hyphomonas</taxon>
    </lineage>
</organism>
<dbReference type="eggNOG" id="COG3088">
    <property type="taxonomic scope" value="Bacteria"/>
</dbReference>
<name>A0A059FTJ5_9PROT</name>
<keyword evidence="10" id="KW-1185">Reference proteome</keyword>
<keyword evidence="4 7" id="KW-0732">Signal</keyword>
<evidence type="ECO:0000256" key="5">
    <source>
        <dbReference type="ARBA" id="ARBA00022748"/>
    </source>
</evidence>
<dbReference type="PANTHER" id="PTHR47870">
    <property type="entry name" value="CYTOCHROME C-TYPE BIOGENESIS PROTEIN CCMH"/>
    <property type="match status" value="1"/>
</dbReference>
<comment type="function">
    <text evidence="7">Possible subunit of a heme lyase.</text>
</comment>
<keyword evidence="3 7" id="KW-0479">Metal-binding</keyword>
<comment type="similarity">
    <text evidence="1 7">Belongs to the CcmH/CycL/Ccl2/NrfF family.</text>
</comment>
<dbReference type="AlphaFoldDB" id="A0A059FTJ5"/>
<dbReference type="STRING" id="1280950.HJO_00365"/>
<evidence type="ECO:0000256" key="7">
    <source>
        <dbReference type="RuleBase" id="RU364112"/>
    </source>
</evidence>
<dbReference type="InterPro" id="IPR038297">
    <property type="entry name" value="CcmH/CycL/NrfF/Ccl2_sf"/>
</dbReference>
<proteinExistence type="inferred from homology"/>
<dbReference type="GO" id="GO:0005886">
    <property type="term" value="C:plasma membrane"/>
    <property type="evidence" value="ECO:0007669"/>
    <property type="project" value="TreeGrafter"/>
</dbReference>